<proteinExistence type="predicted"/>
<evidence type="ECO:0000313" key="2">
    <source>
        <dbReference type="EMBL" id="MPC66684.1"/>
    </source>
</evidence>
<keyword evidence="3" id="KW-1185">Reference proteome</keyword>
<sequence>MGIHFQKVQLLLRDTHIGPLNHVTNPLRQGMRVDGLSGTRNRDQQPRVSQPTIPSPAKILTIRLNRTKKAVYLVLPDKIKSRNSELVKGMLAWTLSLSQEIGDKGKGHGCPTLGLTHLSRQAVKPTTAMR</sequence>
<evidence type="ECO:0000313" key="3">
    <source>
        <dbReference type="Proteomes" id="UP000324222"/>
    </source>
</evidence>
<dbReference type="AlphaFoldDB" id="A0A5B7HDF8"/>
<feature type="region of interest" description="Disordered" evidence="1">
    <location>
        <begin position="33"/>
        <end position="53"/>
    </location>
</feature>
<protein>
    <submittedName>
        <fullName evidence="2">Uncharacterized protein</fullName>
    </submittedName>
</protein>
<accession>A0A5B7HDF8</accession>
<evidence type="ECO:0000256" key="1">
    <source>
        <dbReference type="SAM" id="MobiDB-lite"/>
    </source>
</evidence>
<dbReference type="EMBL" id="VSRR010025113">
    <property type="protein sequence ID" value="MPC66684.1"/>
    <property type="molecule type" value="Genomic_DNA"/>
</dbReference>
<reference evidence="2 3" key="1">
    <citation type="submission" date="2019-05" db="EMBL/GenBank/DDBJ databases">
        <title>Another draft genome of Portunus trituberculatus and its Hox gene families provides insights of decapod evolution.</title>
        <authorList>
            <person name="Jeong J.-H."/>
            <person name="Song I."/>
            <person name="Kim S."/>
            <person name="Choi T."/>
            <person name="Kim D."/>
            <person name="Ryu S."/>
            <person name="Kim W."/>
        </authorList>
    </citation>
    <scope>NUCLEOTIDE SEQUENCE [LARGE SCALE GENOMIC DNA]</scope>
    <source>
        <tissue evidence="2">Muscle</tissue>
    </source>
</reference>
<comment type="caution">
    <text evidence="2">The sequence shown here is derived from an EMBL/GenBank/DDBJ whole genome shotgun (WGS) entry which is preliminary data.</text>
</comment>
<gene>
    <name evidence="2" type="ORF">E2C01_060835</name>
</gene>
<name>A0A5B7HDF8_PORTR</name>
<dbReference type="Proteomes" id="UP000324222">
    <property type="component" value="Unassembled WGS sequence"/>
</dbReference>
<organism evidence="2 3">
    <name type="scientific">Portunus trituberculatus</name>
    <name type="common">Swimming crab</name>
    <name type="synonym">Neptunus trituberculatus</name>
    <dbReference type="NCBI Taxonomy" id="210409"/>
    <lineage>
        <taxon>Eukaryota</taxon>
        <taxon>Metazoa</taxon>
        <taxon>Ecdysozoa</taxon>
        <taxon>Arthropoda</taxon>
        <taxon>Crustacea</taxon>
        <taxon>Multicrustacea</taxon>
        <taxon>Malacostraca</taxon>
        <taxon>Eumalacostraca</taxon>
        <taxon>Eucarida</taxon>
        <taxon>Decapoda</taxon>
        <taxon>Pleocyemata</taxon>
        <taxon>Brachyura</taxon>
        <taxon>Eubrachyura</taxon>
        <taxon>Portunoidea</taxon>
        <taxon>Portunidae</taxon>
        <taxon>Portuninae</taxon>
        <taxon>Portunus</taxon>
    </lineage>
</organism>